<dbReference type="EMBL" id="NTJD01000003">
    <property type="protein sequence ID" value="PCD77052.1"/>
    <property type="molecule type" value="Genomic_DNA"/>
</dbReference>
<dbReference type="AlphaFoldDB" id="A0A2A4CS37"/>
<dbReference type="RefSeq" id="WP_096431627.1">
    <property type="nucleotide sequence ID" value="NZ_NTJD01000003.1"/>
</dbReference>
<protein>
    <submittedName>
        <fullName evidence="1">Uncharacterized protein</fullName>
    </submittedName>
</protein>
<proteinExistence type="predicted"/>
<evidence type="ECO:0000313" key="1">
    <source>
        <dbReference type="EMBL" id="PCD77052.1"/>
    </source>
</evidence>
<reference evidence="1 2" key="1">
    <citation type="submission" date="2017-09" db="EMBL/GenBank/DDBJ databases">
        <title>A multilocus sequence analysis scheme for characterization of bacteria in the genus Thioclava.</title>
        <authorList>
            <person name="Liu Y."/>
            <person name="Shao Z."/>
        </authorList>
    </citation>
    <scope>NUCLEOTIDE SEQUENCE [LARGE SCALE GENOMIC DNA]</scope>
    <source>
        <strain evidence="1 2">CAU 1312</strain>
    </source>
</reference>
<gene>
    <name evidence="1" type="ORF">CLN94_04550</name>
</gene>
<dbReference type="Proteomes" id="UP000243507">
    <property type="component" value="Unassembled WGS sequence"/>
</dbReference>
<evidence type="ECO:0000313" key="2">
    <source>
        <dbReference type="Proteomes" id="UP000243507"/>
    </source>
</evidence>
<comment type="caution">
    <text evidence="1">The sequence shown here is derived from an EMBL/GenBank/DDBJ whole genome shotgun (WGS) entry which is preliminary data.</text>
</comment>
<accession>A0A2A4CS37</accession>
<organism evidence="1 2">
    <name type="scientific">Pseudothioclava arenosa</name>
    <dbReference type="NCBI Taxonomy" id="1795308"/>
    <lineage>
        <taxon>Bacteria</taxon>
        <taxon>Pseudomonadati</taxon>
        <taxon>Pseudomonadota</taxon>
        <taxon>Alphaproteobacteria</taxon>
        <taxon>Rhodobacterales</taxon>
        <taxon>Paracoccaceae</taxon>
        <taxon>Pseudothioclava</taxon>
    </lineage>
</organism>
<name>A0A2A4CS37_9RHOB</name>
<dbReference type="OrthoDB" id="7844257at2"/>
<sequence>MRSQFFVYGFLGLIGIGFAVPGAGQRMLALIENPGLALAAFRSGGDAIVARDAAEQIGSPVDHLSFRNFAWHADDAVAATDVGMPVFLDEVFAGWQPSVRADAPQVAGRLSLKEDCDLARPVAGARVAMIDVSQSSMEIGLQSWNQEAFRQAVADLIKAQRSTGSLRSTAKRYVDAGGRFEAVDVAITAQEVPVHLLLMGGKRGKLWNLHLAEGARLSGVTLLGGVGDALANLPADVPVEVLSRVAMAQCGGREAYPYDPEGFFYSNYRAGAVQQDEFERMNAERDAMAADWAAWMVAQYGIEPEGARIGYASGVAVLVGPLPAPEARVAWQPLAGASVQVADGAGEVLALIGDGLTGFEAAIEAKALELAGGSFETLRAYPRPALMLGGL</sequence>
<keyword evidence="2" id="KW-1185">Reference proteome</keyword>